<keyword evidence="3" id="KW-0238">DNA-binding</keyword>
<keyword evidence="7" id="KW-1185">Reference proteome</keyword>
<feature type="domain" description="HTH lysR-type" evidence="5">
    <location>
        <begin position="1"/>
        <end position="59"/>
    </location>
</feature>
<sequence length="308" mass="34503">MDKLSALTGFVESVNLGSFSAAAKQLGISQPAVSQQVRSLENELGTRLFNRTTRQLRLTEAGERYYTYARDVLERLAEADRAIQSEEAQMCGPLKIGLPLGFAETVLSRFLIRFKQEHPGILLDVSMSDLFVDVIQERLDVAIRMGEINDDRLIVRKLGHAQRCLIASPDYLNRRGRPRHPGDLADHDYLLYKHISTGDHVPLINAQGESLSVKIKPAMIVNNSSTLRQAALAGLGISLANRWLVAPHLTSGELELVLPEWQYPLHPVHAVYPSNRFIPLKVRRFVDALHGFFEEEGAFYIDLPEAAE</sequence>
<gene>
    <name evidence="6" type="ORF">ON753_11630</name>
</gene>
<dbReference type="Gene3D" id="1.10.10.10">
    <property type="entry name" value="Winged helix-like DNA-binding domain superfamily/Winged helix DNA-binding domain"/>
    <property type="match status" value="1"/>
</dbReference>
<evidence type="ECO:0000256" key="3">
    <source>
        <dbReference type="ARBA" id="ARBA00023125"/>
    </source>
</evidence>
<dbReference type="Pfam" id="PF03466">
    <property type="entry name" value="LysR_substrate"/>
    <property type="match status" value="1"/>
</dbReference>
<accession>A0ABT3R1I1</accession>
<dbReference type="InterPro" id="IPR005119">
    <property type="entry name" value="LysR_subst-bd"/>
</dbReference>
<protein>
    <submittedName>
        <fullName evidence="6">LysR family transcriptional regulator</fullName>
    </submittedName>
</protein>
<dbReference type="Proteomes" id="UP001300261">
    <property type="component" value="Unassembled WGS sequence"/>
</dbReference>
<name>A0ABT3R1I1_9HYPH</name>
<dbReference type="PROSITE" id="PS50931">
    <property type="entry name" value="HTH_LYSR"/>
    <property type="match status" value="1"/>
</dbReference>
<evidence type="ECO:0000256" key="4">
    <source>
        <dbReference type="ARBA" id="ARBA00023163"/>
    </source>
</evidence>
<dbReference type="RefSeq" id="WP_265962681.1">
    <property type="nucleotide sequence ID" value="NZ_JAPEVI010000003.1"/>
</dbReference>
<evidence type="ECO:0000313" key="6">
    <source>
        <dbReference type="EMBL" id="MCX2723017.1"/>
    </source>
</evidence>
<dbReference type="CDD" id="cd08422">
    <property type="entry name" value="PBP2_CrgA_like"/>
    <property type="match status" value="1"/>
</dbReference>
<evidence type="ECO:0000256" key="2">
    <source>
        <dbReference type="ARBA" id="ARBA00023015"/>
    </source>
</evidence>
<dbReference type="PRINTS" id="PR00039">
    <property type="entry name" value="HTHLYSR"/>
</dbReference>
<evidence type="ECO:0000313" key="7">
    <source>
        <dbReference type="Proteomes" id="UP001300261"/>
    </source>
</evidence>
<reference evidence="6 7" key="1">
    <citation type="journal article" date="2016" name="Int. J. Syst. Evol. Microbiol.">
        <title>Labrenzia salina sp. nov., isolated from the rhizosphere of the halophyte Arthrocnemum macrostachyum.</title>
        <authorList>
            <person name="Camacho M."/>
            <person name="Redondo-Gomez S."/>
            <person name="Rodriguez-Llorente I."/>
            <person name="Rohde M."/>
            <person name="Sproer C."/>
            <person name="Schumann P."/>
            <person name="Klenk H.P."/>
            <person name="Montero-Calasanz M.D.C."/>
        </authorList>
    </citation>
    <scope>NUCLEOTIDE SEQUENCE [LARGE SCALE GENOMIC DNA]</scope>
    <source>
        <strain evidence="6 7">DSM 29163</strain>
    </source>
</reference>
<dbReference type="PANTHER" id="PTHR30537">
    <property type="entry name" value="HTH-TYPE TRANSCRIPTIONAL REGULATOR"/>
    <property type="match status" value="1"/>
</dbReference>
<evidence type="ECO:0000256" key="1">
    <source>
        <dbReference type="ARBA" id="ARBA00009437"/>
    </source>
</evidence>
<organism evidence="6 7">
    <name type="scientific">Roseibium salinum</name>
    <dbReference type="NCBI Taxonomy" id="1604349"/>
    <lineage>
        <taxon>Bacteria</taxon>
        <taxon>Pseudomonadati</taxon>
        <taxon>Pseudomonadota</taxon>
        <taxon>Alphaproteobacteria</taxon>
        <taxon>Hyphomicrobiales</taxon>
        <taxon>Stappiaceae</taxon>
        <taxon>Roseibium</taxon>
    </lineage>
</organism>
<dbReference type="SUPFAM" id="SSF46785">
    <property type="entry name" value="Winged helix' DNA-binding domain"/>
    <property type="match status" value="1"/>
</dbReference>
<keyword evidence="2" id="KW-0805">Transcription regulation</keyword>
<dbReference type="EMBL" id="JAPEVI010000003">
    <property type="protein sequence ID" value="MCX2723017.1"/>
    <property type="molecule type" value="Genomic_DNA"/>
</dbReference>
<dbReference type="PANTHER" id="PTHR30537:SF5">
    <property type="entry name" value="HTH-TYPE TRANSCRIPTIONAL ACTIVATOR TTDR-RELATED"/>
    <property type="match status" value="1"/>
</dbReference>
<dbReference type="SUPFAM" id="SSF53850">
    <property type="entry name" value="Periplasmic binding protein-like II"/>
    <property type="match status" value="1"/>
</dbReference>
<keyword evidence="4" id="KW-0804">Transcription</keyword>
<dbReference type="InterPro" id="IPR058163">
    <property type="entry name" value="LysR-type_TF_proteobact-type"/>
</dbReference>
<proteinExistence type="inferred from homology"/>
<dbReference type="InterPro" id="IPR000847">
    <property type="entry name" value="LysR_HTH_N"/>
</dbReference>
<dbReference type="Pfam" id="PF00126">
    <property type="entry name" value="HTH_1"/>
    <property type="match status" value="1"/>
</dbReference>
<dbReference type="InterPro" id="IPR036388">
    <property type="entry name" value="WH-like_DNA-bd_sf"/>
</dbReference>
<comment type="similarity">
    <text evidence="1">Belongs to the LysR transcriptional regulatory family.</text>
</comment>
<comment type="caution">
    <text evidence="6">The sequence shown here is derived from an EMBL/GenBank/DDBJ whole genome shotgun (WGS) entry which is preliminary data.</text>
</comment>
<dbReference type="InterPro" id="IPR036390">
    <property type="entry name" value="WH_DNA-bd_sf"/>
</dbReference>
<dbReference type="Gene3D" id="3.40.190.290">
    <property type="match status" value="1"/>
</dbReference>
<evidence type="ECO:0000259" key="5">
    <source>
        <dbReference type="PROSITE" id="PS50931"/>
    </source>
</evidence>